<dbReference type="Pfam" id="PF01790">
    <property type="entry name" value="LGT"/>
    <property type="match status" value="1"/>
</dbReference>
<protein>
    <recommendedName>
        <fullName evidence="2">Thioredoxin domain-containing protein</fullName>
    </recommendedName>
</protein>
<dbReference type="STRING" id="56804.BAE46_09000"/>
<dbReference type="Pfam" id="PF08534">
    <property type="entry name" value="Redoxin"/>
    <property type="match status" value="1"/>
</dbReference>
<dbReference type="InterPro" id="IPR013740">
    <property type="entry name" value="Redoxin"/>
</dbReference>
<evidence type="ECO:0000259" key="2">
    <source>
        <dbReference type="PROSITE" id="PS51352"/>
    </source>
</evidence>
<organism evidence="3 4">
    <name type="scientific">Glaciecola punicea ACAM 611</name>
    <dbReference type="NCBI Taxonomy" id="1121923"/>
    <lineage>
        <taxon>Bacteria</taxon>
        <taxon>Pseudomonadati</taxon>
        <taxon>Pseudomonadota</taxon>
        <taxon>Gammaproteobacteria</taxon>
        <taxon>Alteromonadales</taxon>
        <taxon>Alteromonadaceae</taxon>
        <taxon>Glaciecola</taxon>
    </lineage>
</organism>
<reference evidence="3 4" key="1">
    <citation type="journal article" date="2012" name="J. Bacteriol.">
        <title>Genome sequence of proteorhodopsin-containing sea ice bacterium Glaciecola punicea ACAM 611T.</title>
        <authorList>
            <person name="Qin Q.-L."/>
            <person name="Xie B.-B."/>
            <person name="Shu Y.-L."/>
            <person name="Rong J.-C."/>
            <person name="Zhao D.-L."/>
            <person name="Zhang X.-Y."/>
            <person name="Chen X.-L."/>
            <person name="Zhou B.-C."/>
            <person name="Zhanga Y.-Z."/>
        </authorList>
    </citation>
    <scope>NUCLEOTIDE SEQUENCE [LARGE SCALE GENOMIC DNA]</scope>
    <source>
        <strain evidence="3 4">ACAM 611</strain>
    </source>
</reference>
<dbReference type="GO" id="GO:0005886">
    <property type="term" value="C:plasma membrane"/>
    <property type="evidence" value="ECO:0007669"/>
    <property type="project" value="InterPro"/>
</dbReference>
<evidence type="ECO:0000313" key="3">
    <source>
        <dbReference type="EMBL" id="GAB56564.1"/>
    </source>
</evidence>
<dbReference type="eggNOG" id="COG0526">
    <property type="taxonomic scope" value="Bacteria"/>
</dbReference>
<dbReference type="CDD" id="cd02966">
    <property type="entry name" value="TlpA_like_family"/>
    <property type="match status" value="1"/>
</dbReference>
<evidence type="ECO:0000313" key="4">
    <source>
        <dbReference type="Proteomes" id="UP000053586"/>
    </source>
</evidence>
<dbReference type="AlphaFoldDB" id="H5TE37"/>
<sequence length="266" mass="29648">MTSSNFGPFALSVSPVLALISVIIGFIVTLIVARKYKGRASDVMLTMLLAGLVLGRLVFVLRFFDSYNSLWHMLDIRDGDLDYAGAFVGFALVLFVKLRQGKQRRALLSGTFTMLGTYAVFSLVITLARSHTVLPQSTFMQLNGQEIKIRDISQQQPVVVNLWATSCDPCLQEMPVLMAAEQRYNNVTFISLNQREASPTVAQFLQREGINFQHVLIDTKGEIATNKGLFSLPVTLFFDVNGKLVYSHTGRISQADLERGIEGYLR</sequence>
<evidence type="ECO:0000256" key="1">
    <source>
        <dbReference type="SAM" id="Phobius"/>
    </source>
</evidence>
<dbReference type="GO" id="GO:0016491">
    <property type="term" value="F:oxidoreductase activity"/>
    <property type="evidence" value="ECO:0007669"/>
    <property type="project" value="InterPro"/>
</dbReference>
<gene>
    <name evidence="3" type="ORF">GPUN_2449</name>
</gene>
<reference evidence="3 4" key="2">
    <citation type="journal article" date="2017" name="Antonie Van Leeuwenhoek">
        <title>Rhizobium rhizosphaerae sp. nov., a novel species isolated from rice rhizosphere.</title>
        <authorList>
            <person name="Zhao J.J."/>
            <person name="Zhang J."/>
            <person name="Zhang R.J."/>
            <person name="Zhang C.W."/>
            <person name="Yin H.Q."/>
            <person name="Zhang X.X."/>
        </authorList>
    </citation>
    <scope>NUCLEOTIDE SEQUENCE [LARGE SCALE GENOMIC DNA]</scope>
    <source>
        <strain evidence="3 4">ACAM 611</strain>
    </source>
</reference>
<name>H5TE37_9ALTE</name>
<keyword evidence="1" id="KW-1133">Transmembrane helix</keyword>
<dbReference type="GO" id="GO:0008961">
    <property type="term" value="F:phosphatidylglycerol-prolipoprotein diacylglyceryl transferase activity"/>
    <property type="evidence" value="ECO:0007669"/>
    <property type="project" value="InterPro"/>
</dbReference>
<dbReference type="Proteomes" id="UP000053586">
    <property type="component" value="Unassembled WGS sequence"/>
</dbReference>
<dbReference type="InterPro" id="IPR001640">
    <property type="entry name" value="Lgt"/>
</dbReference>
<feature type="transmembrane region" description="Helical" evidence="1">
    <location>
        <begin position="83"/>
        <end position="99"/>
    </location>
</feature>
<accession>H5TE37</accession>
<proteinExistence type="predicted"/>
<feature type="transmembrane region" description="Helical" evidence="1">
    <location>
        <begin position="6"/>
        <end position="31"/>
    </location>
</feature>
<keyword evidence="1" id="KW-0812">Transmembrane</keyword>
<feature type="transmembrane region" description="Helical" evidence="1">
    <location>
        <begin position="43"/>
        <end position="63"/>
    </location>
</feature>
<dbReference type="InterPro" id="IPR036249">
    <property type="entry name" value="Thioredoxin-like_sf"/>
</dbReference>
<dbReference type="EMBL" id="BAET01000030">
    <property type="protein sequence ID" value="GAB56564.1"/>
    <property type="molecule type" value="Genomic_DNA"/>
</dbReference>
<dbReference type="InterPro" id="IPR050553">
    <property type="entry name" value="Thioredoxin_ResA/DsbE_sf"/>
</dbReference>
<dbReference type="PROSITE" id="PS51352">
    <property type="entry name" value="THIOREDOXIN_2"/>
    <property type="match status" value="1"/>
</dbReference>
<dbReference type="RefSeq" id="WP_006006839.1">
    <property type="nucleotide sequence ID" value="NZ_BAET01000030.1"/>
</dbReference>
<dbReference type="InterPro" id="IPR013766">
    <property type="entry name" value="Thioredoxin_domain"/>
</dbReference>
<feature type="domain" description="Thioredoxin" evidence="2">
    <location>
        <begin position="128"/>
        <end position="266"/>
    </location>
</feature>
<keyword evidence="4" id="KW-1185">Reference proteome</keyword>
<comment type="caution">
    <text evidence="3">The sequence shown here is derived from an EMBL/GenBank/DDBJ whole genome shotgun (WGS) entry which is preliminary data.</text>
</comment>
<dbReference type="PANTHER" id="PTHR42852">
    <property type="entry name" value="THIOL:DISULFIDE INTERCHANGE PROTEIN DSBE"/>
    <property type="match status" value="1"/>
</dbReference>
<dbReference type="PANTHER" id="PTHR42852:SF18">
    <property type="entry name" value="CHROMOSOME UNDETERMINED SCAFFOLD_47, WHOLE GENOME SHOTGUN SEQUENCE"/>
    <property type="match status" value="1"/>
</dbReference>
<dbReference type="SUPFAM" id="SSF52833">
    <property type="entry name" value="Thioredoxin-like"/>
    <property type="match status" value="1"/>
</dbReference>
<dbReference type="GO" id="GO:0042158">
    <property type="term" value="P:lipoprotein biosynthetic process"/>
    <property type="evidence" value="ECO:0007669"/>
    <property type="project" value="InterPro"/>
</dbReference>
<feature type="transmembrane region" description="Helical" evidence="1">
    <location>
        <begin position="106"/>
        <end position="128"/>
    </location>
</feature>
<dbReference type="OrthoDB" id="9799347at2"/>
<keyword evidence="1" id="KW-0472">Membrane</keyword>
<dbReference type="Gene3D" id="3.40.30.10">
    <property type="entry name" value="Glutaredoxin"/>
    <property type="match status" value="1"/>
</dbReference>